<accession>A0A645FC23</accession>
<dbReference type="AlphaFoldDB" id="A0A645FC23"/>
<gene>
    <name evidence="2" type="ORF">SDC9_157407</name>
</gene>
<name>A0A645FC23_9ZZZZ</name>
<reference evidence="2" key="1">
    <citation type="submission" date="2019-08" db="EMBL/GenBank/DDBJ databases">
        <authorList>
            <person name="Kucharzyk K."/>
            <person name="Murdoch R.W."/>
            <person name="Higgins S."/>
            <person name="Loffler F."/>
        </authorList>
    </citation>
    <scope>NUCLEOTIDE SEQUENCE</scope>
</reference>
<proteinExistence type="predicted"/>
<evidence type="ECO:0000256" key="1">
    <source>
        <dbReference type="SAM" id="MobiDB-lite"/>
    </source>
</evidence>
<sequence length="153" mass="16715">MGRIVHNGLHPIRGIAKARQRLSVLLIRILGLLHKYGLKILRIPGQNLVISQKLLPAKSPGVCQTGSAVTGLPSGEVQHTVDGSGRLTGAIQRIEQAKPKDQDHKHTQGEQQPLSAKQTLPERIYLSHSYTRALCPALLATALRSLYQMCGHK</sequence>
<feature type="region of interest" description="Disordered" evidence="1">
    <location>
        <begin position="97"/>
        <end position="116"/>
    </location>
</feature>
<comment type="caution">
    <text evidence="2">The sequence shown here is derived from an EMBL/GenBank/DDBJ whole genome shotgun (WGS) entry which is preliminary data.</text>
</comment>
<organism evidence="2">
    <name type="scientific">bioreactor metagenome</name>
    <dbReference type="NCBI Taxonomy" id="1076179"/>
    <lineage>
        <taxon>unclassified sequences</taxon>
        <taxon>metagenomes</taxon>
        <taxon>ecological metagenomes</taxon>
    </lineage>
</organism>
<evidence type="ECO:0000313" key="2">
    <source>
        <dbReference type="EMBL" id="MPN10114.1"/>
    </source>
</evidence>
<protein>
    <submittedName>
        <fullName evidence="2">Uncharacterized protein</fullName>
    </submittedName>
</protein>
<dbReference type="EMBL" id="VSSQ01056256">
    <property type="protein sequence ID" value="MPN10114.1"/>
    <property type="molecule type" value="Genomic_DNA"/>
</dbReference>
<feature type="compositionally biased region" description="Basic and acidic residues" evidence="1">
    <location>
        <begin position="97"/>
        <end position="108"/>
    </location>
</feature>